<evidence type="ECO:0000256" key="3">
    <source>
        <dbReference type="ARBA" id="ARBA00022475"/>
    </source>
</evidence>
<evidence type="ECO:0000259" key="10">
    <source>
        <dbReference type="PROSITE" id="PS50893"/>
    </source>
</evidence>
<keyword evidence="4 9" id="KW-0812">Transmembrane</keyword>
<comment type="caution">
    <text evidence="12">The sequence shown here is derived from an EMBL/GenBank/DDBJ whole genome shotgun (WGS) entry which is preliminary data.</text>
</comment>
<evidence type="ECO:0000256" key="1">
    <source>
        <dbReference type="ARBA" id="ARBA00004651"/>
    </source>
</evidence>
<keyword evidence="13" id="KW-1185">Reference proteome</keyword>
<sequence>MKTILSKYLKQYYKEVILALVLLTVQAVSNLYLPNLNADIINNGVAKGDLTYIMQAGGKMLLFSLLLVGAAVGATFFASRISAKFAQDLRRDLYYKVLSFSQNDIDKFGTASLITRNTNDVYQIQMLVLIMLNVMILAPIMAIGGAFMAIRQDVVLSTSLLVIIPLMGIVVFFLMRKAIPLFKSMQIKLDNVNRVLREKLMGVRVIRAFVKDKSEEKRFDKVNSDLTQTSIKVNRLLALGMPLLMLIMNLSTVSILWFGSMRIDSGAMPIGNLTAFLTYIMEILISIMMAMMMFVMWPRAEASADRIKEVLETEPTINEPDKPVILKSKKGTISFKNVTFKYEGAEEPVLRNISFEAKPGKTTAIVGSTGSGKSTLINLIPRFYEVTEGKIEIDGVDIRELSMENLRDSLGFVPQKAYLFSGTIASNLAYGKKDATEEEMWHALEIAQAKDFVEELPDKLQAPVDQGGTNFSGGQRQRLSIARAIVKKPKIYIFDDSFSALDNRTDANLREALKEETKNATVIIVAQRVSTILNADLIIVLNDDGTIAGQGKHSDLMQSCEVYRELVKSQLPEEETA</sequence>
<proteinExistence type="predicted"/>
<evidence type="ECO:0000256" key="6">
    <source>
        <dbReference type="ARBA" id="ARBA00022840"/>
    </source>
</evidence>
<dbReference type="Proteomes" id="UP000236199">
    <property type="component" value="Unassembled WGS sequence"/>
</dbReference>
<evidence type="ECO:0000313" key="12">
    <source>
        <dbReference type="EMBL" id="PNR97422.1"/>
    </source>
</evidence>
<dbReference type="FunFam" id="3.40.50.300:FF:000854">
    <property type="entry name" value="Multidrug ABC transporter ATP-binding protein"/>
    <property type="match status" value="1"/>
</dbReference>
<dbReference type="SUPFAM" id="SSF52540">
    <property type="entry name" value="P-loop containing nucleoside triphosphate hydrolases"/>
    <property type="match status" value="1"/>
</dbReference>
<feature type="transmembrane region" description="Helical" evidence="9">
    <location>
        <begin position="12"/>
        <end position="33"/>
    </location>
</feature>
<dbReference type="Gene3D" id="1.20.1560.10">
    <property type="entry name" value="ABC transporter type 1, transmembrane domain"/>
    <property type="match status" value="1"/>
</dbReference>
<dbReference type="Gene3D" id="3.40.50.300">
    <property type="entry name" value="P-loop containing nucleotide triphosphate hydrolases"/>
    <property type="match status" value="1"/>
</dbReference>
<dbReference type="GO" id="GO:0016887">
    <property type="term" value="F:ATP hydrolysis activity"/>
    <property type="evidence" value="ECO:0007669"/>
    <property type="project" value="InterPro"/>
</dbReference>
<evidence type="ECO:0000256" key="5">
    <source>
        <dbReference type="ARBA" id="ARBA00022741"/>
    </source>
</evidence>
<dbReference type="PROSITE" id="PS50929">
    <property type="entry name" value="ABC_TM1F"/>
    <property type="match status" value="1"/>
</dbReference>
<dbReference type="PROSITE" id="PS50893">
    <property type="entry name" value="ABC_TRANSPORTER_2"/>
    <property type="match status" value="1"/>
</dbReference>
<dbReference type="InterPro" id="IPR036640">
    <property type="entry name" value="ABC1_TM_sf"/>
</dbReference>
<feature type="domain" description="ABC transmembrane type-1" evidence="11">
    <location>
        <begin position="17"/>
        <end position="299"/>
    </location>
</feature>
<keyword evidence="2" id="KW-0813">Transport</keyword>
<feature type="domain" description="ABC transporter" evidence="10">
    <location>
        <begin position="333"/>
        <end position="569"/>
    </location>
</feature>
<keyword evidence="5" id="KW-0547">Nucleotide-binding</keyword>
<evidence type="ECO:0000256" key="2">
    <source>
        <dbReference type="ARBA" id="ARBA00022448"/>
    </source>
</evidence>
<gene>
    <name evidence="12" type="ORF">X928_09725</name>
</gene>
<feature type="transmembrane region" description="Helical" evidence="9">
    <location>
        <begin position="154"/>
        <end position="175"/>
    </location>
</feature>
<dbReference type="Pfam" id="PF00005">
    <property type="entry name" value="ABC_tran"/>
    <property type="match status" value="1"/>
</dbReference>
<dbReference type="Pfam" id="PF00664">
    <property type="entry name" value="ABC_membrane"/>
    <property type="match status" value="1"/>
</dbReference>
<organism evidence="12 13">
    <name type="scientific">Petrotoga miotherma DSM 10691</name>
    <dbReference type="NCBI Taxonomy" id="1434326"/>
    <lineage>
        <taxon>Bacteria</taxon>
        <taxon>Thermotogati</taxon>
        <taxon>Thermotogota</taxon>
        <taxon>Thermotogae</taxon>
        <taxon>Petrotogales</taxon>
        <taxon>Petrotogaceae</taxon>
        <taxon>Petrotoga</taxon>
    </lineage>
</organism>
<keyword evidence="7 9" id="KW-1133">Transmembrane helix</keyword>
<dbReference type="InterPro" id="IPR039421">
    <property type="entry name" value="Type_1_exporter"/>
</dbReference>
<dbReference type="RefSeq" id="WP_103079500.1">
    <property type="nucleotide sequence ID" value="NZ_AZRM01000064.1"/>
</dbReference>
<feature type="transmembrane region" description="Helical" evidence="9">
    <location>
        <begin position="279"/>
        <end position="297"/>
    </location>
</feature>
<dbReference type="InterPro" id="IPR003593">
    <property type="entry name" value="AAA+_ATPase"/>
</dbReference>
<dbReference type="OrthoDB" id="40044at2"/>
<dbReference type="GO" id="GO:0015421">
    <property type="term" value="F:ABC-type oligopeptide transporter activity"/>
    <property type="evidence" value="ECO:0007669"/>
    <property type="project" value="TreeGrafter"/>
</dbReference>
<feature type="transmembrane region" description="Helical" evidence="9">
    <location>
        <begin position="236"/>
        <end position="259"/>
    </location>
</feature>
<evidence type="ECO:0000259" key="11">
    <source>
        <dbReference type="PROSITE" id="PS50929"/>
    </source>
</evidence>
<dbReference type="CDD" id="cd18548">
    <property type="entry name" value="ABC_6TM_Tm287_like"/>
    <property type="match status" value="1"/>
</dbReference>
<dbReference type="SUPFAM" id="SSF90123">
    <property type="entry name" value="ABC transporter transmembrane region"/>
    <property type="match status" value="1"/>
</dbReference>
<evidence type="ECO:0000256" key="8">
    <source>
        <dbReference type="ARBA" id="ARBA00023136"/>
    </source>
</evidence>
<evidence type="ECO:0000313" key="13">
    <source>
        <dbReference type="Proteomes" id="UP000236199"/>
    </source>
</evidence>
<dbReference type="EMBL" id="AZRM01000064">
    <property type="protein sequence ID" value="PNR97422.1"/>
    <property type="molecule type" value="Genomic_DNA"/>
</dbReference>
<dbReference type="SMART" id="SM00382">
    <property type="entry name" value="AAA"/>
    <property type="match status" value="1"/>
</dbReference>
<evidence type="ECO:0000256" key="4">
    <source>
        <dbReference type="ARBA" id="ARBA00022692"/>
    </source>
</evidence>
<dbReference type="PROSITE" id="PS00211">
    <property type="entry name" value="ABC_TRANSPORTER_1"/>
    <property type="match status" value="1"/>
</dbReference>
<reference evidence="12 13" key="1">
    <citation type="submission" date="2013-12" db="EMBL/GenBank/DDBJ databases">
        <title>Comparative genomics of Petrotoga isolates.</title>
        <authorList>
            <person name="Nesbo C.L."/>
            <person name="Charchuk R."/>
            <person name="Chow K."/>
        </authorList>
    </citation>
    <scope>NUCLEOTIDE SEQUENCE [LARGE SCALE GENOMIC DNA]</scope>
    <source>
        <strain evidence="12 13">DSM 10691</strain>
    </source>
</reference>
<dbReference type="InterPro" id="IPR011527">
    <property type="entry name" value="ABC1_TM_dom"/>
</dbReference>
<dbReference type="GO" id="GO:0005524">
    <property type="term" value="F:ATP binding"/>
    <property type="evidence" value="ECO:0007669"/>
    <property type="project" value="UniProtKB-KW"/>
</dbReference>
<protein>
    <submittedName>
        <fullName evidence="12">Multidrug ABC transporter ATP-binding protein</fullName>
    </submittedName>
</protein>
<accession>A0A2K1P3Q7</accession>
<dbReference type="InterPro" id="IPR003439">
    <property type="entry name" value="ABC_transporter-like_ATP-bd"/>
</dbReference>
<dbReference type="PANTHER" id="PTHR43394">
    <property type="entry name" value="ATP-DEPENDENT PERMEASE MDL1, MITOCHONDRIAL"/>
    <property type="match status" value="1"/>
</dbReference>
<dbReference type="InterPro" id="IPR017871">
    <property type="entry name" value="ABC_transporter-like_CS"/>
</dbReference>
<name>A0A2K1P3Q7_9BACT</name>
<feature type="transmembrane region" description="Helical" evidence="9">
    <location>
        <begin position="60"/>
        <end position="81"/>
    </location>
</feature>
<evidence type="ECO:0000256" key="9">
    <source>
        <dbReference type="SAM" id="Phobius"/>
    </source>
</evidence>
<dbReference type="InterPro" id="IPR027417">
    <property type="entry name" value="P-loop_NTPase"/>
</dbReference>
<keyword evidence="6 12" id="KW-0067">ATP-binding</keyword>
<evidence type="ECO:0000256" key="7">
    <source>
        <dbReference type="ARBA" id="ARBA00022989"/>
    </source>
</evidence>
<keyword evidence="3" id="KW-1003">Cell membrane</keyword>
<feature type="transmembrane region" description="Helical" evidence="9">
    <location>
        <begin position="126"/>
        <end position="148"/>
    </location>
</feature>
<dbReference type="GO" id="GO:0005886">
    <property type="term" value="C:plasma membrane"/>
    <property type="evidence" value="ECO:0007669"/>
    <property type="project" value="UniProtKB-SubCell"/>
</dbReference>
<dbReference type="FunFam" id="1.20.1560.10:FF:000040">
    <property type="entry name" value="Multidrug ABC transporter ATP-binding protein"/>
    <property type="match status" value="1"/>
</dbReference>
<dbReference type="PANTHER" id="PTHR43394:SF1">
    <property type="entry name" value="ATP-BINDING CASSETTE SUB-FAMILY B MEMBER 10, MITOCHONDRIAL"/>
    <property type="match status" value="1"/>
</dbReference>
<keyword evidence="8 9" id="KW-0472">Membrane</keyword>
<comment type="subcellular location">
    <subcellularLocation>
        <location evidence="1">Cell membrane</location>
        <topology evidence="1">Multi-pass membrane protein</topology>
    </subcellularLocation>
</comment>
<dbReference type="AlphaFoldDB" id="A0A2K1P3Q7"/>